<comment type="caution">
    <text evidence="5">The sequence shown here is derived from an EMBL/GenBank/DDBJ whole genome shotgun (WGS) entry which is preliminary data.</text>
</comment>
<dbReference type="PIRSF" id="PIRSF036990">
    <property type="entry name" value="UCP036990_CBS_BON"/>
    <property type="match status" value="1"/>
</dbReference>
<dbReference type="InterPro" id="IPR051462">
    <property type="entry name" value="CBS_domain-containing"/>
</dbReference>
<evidence type="ECO:0000313" key="6">
    <source>
        <dbReference type="Proteomes" id="UP000619244"/>
    </source>
</evidence>
<dbReference type="PROSITE" id="PS51371">
    <property type="entry name" value="CBS"/>
    <property type="match status" value="2"/>
</dbReference>
<dbReference type="SMART" id="SM00116">
    <property type="entry name" value="CBS"/>
    <property type="match status" value="2"/>
</dbReference>
<proteinExistence type="predicted"/>
<dbReference type="InterPro" id="IPR007055">
    <property type="entry name" value="BON_dom"/>
</dbReference>
<evidence type="ECO:0000256" key="1">
    <source>
        <dbReference type="ARBA" id="ARBA00022737"/>
    </source>
</evidence>
<protein>
    <recommendedName>
        <fullName evidence="7">CBS domain-containing protein</fullName>
    </recommendedName>
</protein>
<dbReference type="Pfam" id="PF04972">
    <property type="entry name" value="BON"/>
    <property type="match status" value="1"/>
</dbReference>
<dbReference type="InterPro" id="IPR017080">
    <property type="entry name" value="UCP036990_CBS_BON"/>
</dbReference>
<dbReference type="Pfam" id="PF00571">
    <property type="entry name" value="CBS"/>
    <property type="match status" value="2"/>
</dbReference>
<keyword evidence="1" id="KW-0677">Repeat</keyword>
<feature type="domain" description="CBS" evidence="4">
    <location>
        <begin position="101"/>
        <end position="158"/>
    </location>
</feature>
<dbReference type="InterPro" id="IPR046342">
    <property type="entry name" value="CBS_dom_sf"/>
</dbReference>
<reference evidence="5" key="1">
    <citation type="journal article" date="2014" name="Int. J. Syst. Evol. Microbiol.">
        <title>Complete genome sequence of Corynebacterium casei LMG S-19264T (=DSM 44701T), isolated from a smear-ripened cheese.</title>
        <authorList>
            <consortium name="US DOE Joint Genome Institute (JGI-PGF)"/>
            <person name="Walter F."/>
            <person name="Albersmeier A."/>
            <person name="Kalinowski J."/>
            <person name="Ruckert C."/>
        </authorList>
    </citation>
    <scope>NUCLEOTIDE SEQUENCE</scope>
    <source>
        <strain evidence="5">JCM 4790</strain>
    </source>
</reference>
<dbReference type="InterPro" id="IPR000644">
    <property type="entry name" value="CBS_dom"/>
</dbReference>
<keyword evidence="6" id="KW-1185">Reference proteome</keyword>
<name>A0A918NE00_9ACTN</name>
<dbReference type="CDD" id="cd04586">
    <property type="entry name" value="CBS_pair_BON_assoc"/>
    <property type="match status" value="1"/>
</dbReference>
<keyword evidence="2" id="KW-0129">CBS domain</keyword>
<dbReference type="Gene3D" id="3.10.580.10">
    <property type="entry name" value="CBS-domain"/>
    <property type="match status" value="1"/>
</dbReference>
<feature type="domain" description="BON" evidence="3">
    <location>
        <begin position="155"/>
        <end position="223"/>
    </location>
</feature>
<organism evidence="5 6">
    <name type="scientific">Streptomyces minutiscleroticus</name>
    <dbReference type="NCBI Taxonomy" id="68238"/>
    <lineage>
        <taxon>Bacteria</taxon>
        <taxon>Bacillati</taxon>
        <taxon>Actinomycetota</taxon>
        <taxon>Actinomycetes</taxon>
        <taxon>Kitasatosporales</taxon>
        <taxon>Streptomycetaceae</taxon>
        <taxon>Streptomyces</taxon>
    </lineage>
</organism>
<dbReference type="SUPFAM" id="SSF54631">
    <property type="entry name" value="CBS-domain pair"/>
    <property type="match status" value="1"/>
</dbReference>
<sequence>MRHDKVGSVMTAEVVRAEHGTPFKEVARLLADRRISGLPVVDEDDKVVGVISETDLMVRRTTVPGPFGLSGPRRRPRFAELTSRARRQAAKGTARTAGQLMTSPAVTVRAEATIAEAARAMTQRHVDRLPVVDEEDRLVGIVTRHDLLQVFLRPDADIQEEVVEQVLVRTLWLRPRAVDVSVVEGVVTLDGTVERRSEAQIAVSMTRQIDGVVAVVDKLASRFDDSRLEPDEQALHGVADGRLHRR</sequence>
<evidence type="ECO:0000259" key="4">
    <source>
        <dbReference type="PROSITE" id="PS51371"/>
    </source>
</evidence>
<evidence type="ECO:0000259" key="3">
    <source>
        <dbReference type="PROSITE" id="PS50914"/>
    </source>
</evidence>
<dbReference type="PANTHER" id="PTHR48108:SF6">
    <property type="entry name" value="CBS DOMAIN-CONTAINING PROTEIN CBSX1, CHLOROPLASTIC"/>
    <property type="match status" value="1"/>
</dbReference>
<reference evidence="5" key="2">
    <citation type="submission" date="2020-09" db="EMBL/GenBank/DDBJ databases">
        <authorList>
            <person name="Sun Q."/>
            <person name="Ohkuma M."/>
        </authorList>
    </citation>
    <scope>NUCLEOTIDE SEQUENCE</scope>
    <source>
        <strain evidence="5">JCM 4790</strain>
    </source>
</reference>
<feature type="domain" description="CBS" evidence="4">
    <location>
        <begin position="10"/>
        <end position="67"/>
    </location>
</feature>
<evidence type="ECO:0008006" key="7">
    <source>
        <dbReference type="Google" id="ProtNLM"/>
    </source>
</evidence>
<dbReference type="Gene3D" id="3.30.1340.30">
    <property type="match status" value="1"/>
</dbReference>
<accession>A0A918NE00</accession>
<evidence type="ECO:0000313" key="5">
    <source>
        <dbReference type="EMBL" id="GGX60266.1"/>
    </source>
</evidence>
<dbReference type="AlphaFoldDB" id="A0A918NE00"/>
<dbReference type="RefSeq" id="WP_190189227.1">
    <property type="nucleotide sequence ID" value="NZ_BMVU01000003.1"/>
</dbReference>
<evidence type="ECO:0000256" key="2">
    <source>
        <dbReference type="PROSITE-ProRule" id="PRU00703"/>
    </source>
</evidence>
<gene>
    <name evidence="5" type="ORF">GCM10010358_13520</name>
</gene>
<dbReference type="EMBL" id="BMVU01000003">
    <property type="protein sequence ID" value="GGX60266.1"/>
    <property type="molecule type" value="Genomic_DNA"/>
</dbReference>
<dbReference type="Proteomes" id="UP000619244">
    <property type="component" value="Unassembled WGS sequence"/>
</dbReference>
<dbReference type="PANTHER" id="PTHR48108">
    <property type="entry name" value="CBS DOMAIN-CONTAINING PROTEIN CBSX2, CHLOROPLASTIC"/>
    <property type="match status" value="1"/>
</dbReference>
<dbReference type="PROSITE" id="PS50914">
    <property type="entry name" value="BON"/>
    <property type="match status" value="1"/>
</dbReference>